<evidence type="ECO:0000256" key="2">
    <source>
        <dbReference type="ARBA" id="ARBA00005369"/>
    </source>
</evidence>
<proteinExistence type="inferred from homology"/>
<evidence type="ECO:0000256" key="6">
    <source>
        <dbReference type="ARBA" id="ARBA00022603"/>
    </source>
</evidence>
<keyword evidence="8" id="KW-0949">S-adenosyl-L-methionine</keyword>
<dbReference type="AlphaFoldDB" id="A0A7H8N367"/>
<dbReference type="GO" id="GO:0032259">
    <property type="term" value="P:methylation"/>
    <property type="evidence" value="ECO:0007669"/>
    <property type="project" value="UniProtKB-KW"/>
</dbReference>
<evidence type="ECO:0000256" key="5">
    <source>
        <dbReference type="ARBA" id="ARBA00022490"/>
    </source>
</evidence>
<evidence type="ECO:0000256" key="7">
    <source>
        <dbReference type="ARBA" id="ARBA00022679"/>
    </source>
</evidence>
<evidence type="ECO:0000256" key="8">
    <source>
        <dbReference type="ARBA" id="ARBA00022691"/>
    </source>
</evidence>
<dbReference type="GO" id="GO:0004719">
    <property type="term" value="F:protein-L-isoaspartate (D-aspartate) O-methyltransferase activity"/>
    <property type="evidence" value="ECO:0007669"/>
    <property type="project" value="UniProtKB-EC"/>
</dbReference>
<dbReference type="SUPFAM" id="SSF53335">
    <property type="entry name" value="S-adenosyl-L-methionine-dependent methyltransferases"/>
    <property type="match status" value="1"/>
</dbReference>
<evidence type="ECO:0000256" key="10">
    <source>
        <dbReference type="ARBA" id="ARBA00031323"/>
    </source>
</evidence>
<evidence type="ECO:0000256" key="11">
    <source>
        <dbReference type="ARBA" id="ARBA00031350"/>
    </source>
</evidence>
<protein>
    <recommendedName>
        <fullName evidence="4">Protein-L-isoaspartate O-methyltransferase</fullName>
        <ecNumber evidence="3">2.1.1.77</ecNumber>
    </recommendedName>
    <alternativeName>
        <fullName evidence="11">L-isoaspartyl protein carboxyl methyltransferase</fullName>
    </alternativeName>
    <alternativeName>
        <fullName evidence="9">Protein L-isoaspartyl methyltransferase</fullName>
    </alternativeName>
    <alternativeName>
        <fullName evidence="10">Protein-beta-aspartate methyltransferase</fullName>
    </alternativeName>
</protein>
<comment type="similarity">
    <text evidence="2">Belongs to the methyltransferase superfamily. L-isoaspartyl/D-aspartyl protein methyltransferase family.</text>
</comment>
<evidence type="ECO:0000256" key="9">
    <source>
        <dbReference type="ARBA" id="ARBA00030757"/>
    </source>
</evidence>
<dbReference type="Proteomes" id="UP000509303">
    <property type="component" value="Chromosome"/>
</dbReference>
<dbReference type="CDD" id="cd02440">
    <property type="entry name" value="AdoMet_MTases"/>
    <property type="match status" value="1"/>
</dbReference>
<dbReference type="RefSeq" id="WP_176160627.1">
    <property type="nucleotide sequence ID" value="NZ_CP054929.1"/>
</dbReference>
<keyword evidence="7 12" id="KW-0808">Transferase</keyword>
<organism evidence="12 13">
    <name type="scientific">Streptomyces buecherae</name>
    <dbReference type="NCBI Taxonomy" id="2763006"/>
    <lineage>
        <taxon>Bacteria</taxon>
        <taxon>Bacillati</taxon>
        <taxon>Actinomycetota</taxon>
        <taxon>Actinomycetes</taxon>
        <taxon>Kitasatosporales</taxon>
        <taxon>Streptomycetaceae</taxon>
        <taxon>Streptomyces</taxon>
    </lineage>
</organism>
<comment type="subcellular location">
    <subcellularLocation>
        <location evidence="1">Cytoplasm</location>
    </subcellularLocation>
</comment>
<dbReference type="InterPro" id="IPR000682">
    <property type="entry name" value="PCMT"/>
</dbReference>
<gene>
    <name evidence="12" type="ORF">HUT08_04325</name>
</gene>
<dbReference type="PANTHER" id="PTHR11579">
    <property type="entry name" value="PROTEIN-L-ISOASPARTATE O-METHYLTRANSFERASE"/>
    <property type="match status" value="1"/>
</dbReference>
<dbReference type="InterPro" id="IPR029063">
    <property type="entry name" value="SAM-dependent_MTases_sf"/>
</dbReference>
<evidence type="ECO:0000313" key="13">
    <source>
        <dbReference type="Proteomes" id="UP000509303"/>
    </source>
</evidence>
<sequence length="377" mass="41189">MTTAPPSTADLRRIMVERLTSQGALRTEGWRSAFAEIPREAFVPGQFTVRSQGRKHTYTEDDPNRLPVIYSDASLLTQFDAAGTATSSSTQPWLMANMLESLDVEPHHKVLEVGLGTGYNAALLCHRLHPDRVFSIDIDPELVRAAATRVHGLGYSPTMAAGDGREGLPTHAPYDRLIATFGVGRIPAAWCQQVRPGGLIVANVGLGIARLVVAKDHTAQGLFHAYPASFMTARDAPDVVSTTAQQLTAELTTAQGKDRTIQVPAHLTGDIPQFLSALLQPSVVNFSYADSLMRQVHCIYDPASQSWARITMLDVRLARLDYDGPRDLWGERAAFLNEWVEQGRPALDRYGLTVTSEGDHTLWLDSPTGPSWPLPSA</sequence>
<dbReference type="Pfam" id="PF01135">
    <property type="entry name" value="PCMT"/>
    <property type="match status" value="1"/>
</dbReference>
<dbReference type="EMBL" id="CP054929">
    <property type="protein sequence ID" value="QKW48895.1"/>
    <property type="molecule type" value="Genomic_DNA"/>
</dbReference>
<keyword evidence="6 12" id="KW-0489">Methyltransferase</keyword>
<keyword evidence="5" id="KW-0963">Cytoplasm</keyword>
<dbReference type="GO" id="GO:0005737">
    <property type="term" value="C:cytoplasm"/>
    <property type="evidence" value="ECO:0007669"/>
    <property type="project" value="UniProtKB-SubCell"/>
</dbReference>
<evidence type="ECO:0000313" key="12">
    <source>
        <dbReference type="EMBL" id="QKW48895.1"/>
    </source>
</evidence>
<dbReference type="Gene3D" id="3.40.50.150">
    <property type="entry name" value="Vaccinia Virus protein VP39"/>
    <property type="match status" value="1"/>
</dbReference>
<reference evidence="12 13" key="1">
    <citation type="submission" date="2020-06" db="EMBL/GenBank/DDBJ databases">
        <title>Genome mining for natural products.</title>
        <authorList>
            <person name="Zhang B."/>
            <person name="Shi J."/>
            <person name="Ge H."/>
        </authorList>
    </citation>
    <scope>NUCLEOTIDE SEQUENCE [LARGE SCALE GENOMIC DNA]</scope>
    <source>
        <strain evidence="12 13">NA00687</strain>
    </source>
</reference>
<evidence type="ECO:0000256" key="3">
    <source>
        <dbReference type="ARBA" id="ARBA00011890"/>
    </source>
</evidence>
<name>A0A7H8N367_9ACTN</name>
<keyword evidence="13" id="KW-1185">Reference proteome</keyword>
<evidence type="ECO:0000256" key="1">
    <source>
        <dbReference type="ARBA" id="ARBA00004496"/>
    </source>
</evidence>
<dbReference type="PANTHER" id="PTHR11579:SF0">
    <property type="entry name" value="PROTEIN-L-ISOASPARTATE(D-ASPARTATE) O-METHYLTRANSFERASE"/>
    <property type="match status" value="1"/>
</dbReference>
<dbReference type="EC" id="2.1.1.77" evidence="3"/>
<evidence type="ECO:0000256" key="4">
    <source>
        <dbReference type="ARBA" id="ARBA00013346"/>
    </source>
</evidence>
<accession>A0A7H8N367</accession>